<comment type="caution">
    <text evidence="1">The sequence shown here is derived from an EMBL/GenBank/DDBJ whole genome shotgun (WGS) entry which is preliminary data.</text>
</comment>
<sequence>MNGCNSKSQGSTSNCSTRFSGGSVLCCSSLNSADIKHYNANIRKRRESE</sequence>
<proteinExistence type="predicted"/>
<dbReference type="AlphaFoldDB" id="A0A392SPI1"/>
<accession>A0A392SPI1</accession>
<keyword evidence="2" id="KW-1185">Reference proteome</keyword>
<name>A0A392SPI1_9FABA</name>
<evidence type="ECO:0000313" key="2">
    <source>
        <dbReference type="Proteomes" id="UP000265520"/>
    </source>
</evidence>
<dbReference type="Proteomes" id="UP000265520">
    <property type="component" value="Unassembled WGS sequence"/>
</dbReference>
<protein>
    <submittedName>
        <fullName evidence="1">Uncharacterized protein</fullName>
    </submittedName>
</protein>
<dbReference type="EMBL" id="LXQA010406635">
    <property type="protein sequence ID" value="MCI49776.1"/>
    <property type="molecule type" value="Genomic_DNA"/>
</dbReference>
<feature type="non-terminal residue" evidence="1">
    <location>
        <position position="49"/>
    </location>
</feature>
<evidence type="ECO:0000313" key="1">
    <source>
        <dbReference type="EMBL" id="MCI49776.1"/>
    </source>
</evidence>
<reference evidence="1 2" key="1">
    <citation type="journal article" date="2018" name="Front. Plant Sci.">
        <title>Red Clover (Trifolium pratense) and Zigzag Clover (T. medium) - A Picture of Genomic Similarities and Differences.</title>
        <authorList>
            <person name="Dluhosova J."/>
            <person name="Istvanek J."/>
            <person name="Nedelnik J."/>
            <person name="Repkova J."/>
        </authorList>
    </citation>
    <scope>NUCLEOTIDE SEQUENCE [LARGE SCALE GENOMIC DNA]</scope>
    <source>
        <strain evidence="2">cv. 10/8</strain>
        <tissue evidence="1">Leaf</tissue>
    </source>
</reference>
<organism evidence="1 2">
    <name type="scientific">Trifolium medium</name>
    <dbReference type="NCBI Taxonomy" id="97028"/>
    <lineage>
        <taxon>Eukaryota</taxon>
        <taxon>Viridiplantae</taxon>
        <taxon>Streptophyta</taxon>
        <taxon>Embryophyta</taxon>
        <taxon>Tracheophyta</taxon>
        <taxon>Spermatophyta</taxon>
        <taxon>Magnoliopsida</taxon>
        <taxon>eudicotyledons</taxon>
        <taxon>Gunneridae</taxon>
        <taxon>Pentapetalae</taxon>
        <taxon>rosids</taxon>
        <taxon>fabids</taxon>
        <taxon>Fabales</taxon>
        <taxon>Fabaceae</taxon>
        <taxon>Papilionoideae</taxon>
        <taxon>50 kb inversion clade</taxon>
        <taxon>NPAAA clade</taxon>
        <taxon>Hologalegina</taxon>
        <taxon>IRL clade</taxon>
        <taxon>Trifolieae</taxon>
        <taxon>Trifolium</taxon>
    </lineage>
</organism>